<evidence type="ECO:0000313" key="2">
    <source>
        <dbReference type="Proteomes" id="UP000499080"/>
    </source>
</evidence>
<dbReference type="AlphaFoldDB" id="A0A4Y2F1L7"/>
<keyword evidence="2" id="KW-1185">Reference proteome</keyword>
<proteinExistence type="predicted"/>
<dbReference type="EMBL" id="BGPR01000747">
    <property type="protein sequence ID" value="GBM33974.1"/>
    <property type="molecule type" value="Genomic_DNA"/>
</dbReference>
<evidence type="ECO:0000313" key="1">
    <source>
        <dbReference type="EMBL" id="GBM33974.1"/>
    </source>
</evidence>
<accession>A0A4Y2F1L7</accession>
<comment type="caution">
    <text evidence="1">The sequence shown here is derived from an EMBL/GenBank/DDBJ whole genome shotgun (WGS) entry which is preliminary data.</text>
</comment>
<reference evidence="1 2" key="1">
    <citation type="journal article" date="2019" name="Sci. Rep.">
        <title>Orb-weaving spider Araneus ventricosus genome elucidates the spidroin gene catalogue.</title>
        <authorList>
            <person name="Kono N."/>
            <person name="Nakamura H."/>
            <person name="Ohtoshi R."/>
            <person name="Moran D.A.P."/>
            <person name="Shinohara A."/>
            <person name="Yoshida Y."/>
            <person name="Fujiwara M."/>
            <person name="Mori M."/>
            <person name="Tomita M."/>
            <person name="Arakawa K."/>
        </authorList>
    </citation>
    <scope>NUCLEOTIDE SEQUENCE [LARGE SCALE GENOMIC DNA]</scope>
</reference>
<name>A0A4Y2F1L7_ARAVE</name>
<gene>
    <name evidence="1" type="ORF">AVEN_53838_1</name>
</gene>
<protein>
    <submittedName>
        <fullName evidence="1">Uncharacterized protein</fullName>
    </submittedName>
</protein>
<organism evidence="1 2">
    <name type="scientific">Araneus ventricosus</name>
    <name type="common">Orbweaver spider</name>
    <name type="synonym">Epeira ventricosa</name>
    <dbReference type="NCBI Taxonomy" id="182803"/>
    <lineage>
        <taxon>Eukaryota</taxon>
        <taxon>Metazoa</taxon>
        <taxon>Ecdysozoa</taxon>
        <taxon>Arthropoda</taxon>
        <taxon>Chelicerata</taxon>
        <taxon>Arachnida</taxon>
        <taxon>Araneae</taxon>
        <taxon>Araneomorphae</taxon>
        <taxon>Entelegynae</taxon>
        <taxon>Araneoidea</taxon>
        <taxon>Araneidae</taxon>
        <taxon>Araneus</taxon>
    </lineage>
</organism>
<sequence length="162" mass="18598">MCFMVFSERIINTDCPDFKPLGVPGFTPSAEVIENEIEQRNYWKQGRRCSSGKVLASRSEGFQVQNPIPPKYVGLMQAKSCVFQTFPRWSDAEVWRGRRSNAMCRPLQGPSQNSPRVVLKRDIDITELNLERRMKAHCTTRFQNHGVEGRDSCLYGMPLLKN</sequence>
<dbReference type="Proteomes" id="UP000499080">
    <property type="component" value="Unassembled WGS sequence"/>
</dbReference>